<reference evidence="8" key="1">
    <citation type="submission" date="2014-11" db="EMBL/GenBank/DDBJ databases">
        <title>Hymenobacter sp. DG25B genome submission.</title>
        <authorList>
            <person name="Jung H.-Y."/>
            <person name="Kim M.K."/>
            <person name="Srinivasan S."/>
            <person name="Lim S."/>
        </authorList>
    </citation>
    <scope>NUCLEOTIDE SEQUENCE [LARGE SCALE GENOMIC DNA]</scope>
    <source>
        <strain evidence="8">DY59</strain>
    </source>
</reference>
<dbReference type="Gene3D" id="3.30.230.10">
    <property type="match status" value="1"/>
</dbReference>
<dbReference type="GO" id="GO:0022627">
    <property type="term" value="C:cytosolic small ribosomal subunit"/>
    <property type="evidence" value="ECO:0007669"/>
    <property type="project" value="TreeGrafter"/>
</dbReference>
<evidence type="ECO:0000256" key="4">
    <source>
        <dbReference type="ARBA" id="ARBA00035259"/>
    </source>
</evidence>
<dbReference type="Pfam" id="PF00380">
    <property type="entry name" value="Ribosomal_S9"/>
    <property type="match status" value="1"/>
</dbReference>
<dbReference type="KEGG" id="dsw:QR90_10700"/>
<dbReference type="HOGENOM" id="CLU_046483_2_1_0"/>
<dbReference type="PANTHER" id="PTHR21569:SF1">
    <property type="entry name" value="SMALL RIBOSOMAL SUBUNIT PROTEIN US9M"/>
    <property type="match status" value="1"/>
</dbReference>
<proteinExistence type="inferred from homology"/>
<dbReference type="InterPro" id="IPR020574">
    <property type="entry name" value="Ribosomal_uS9_CS"/>
</dbReference>
<accession>A0A0A7KH95</accession>
<dbReference type="InterPro" id="IPR020568">
    <property type="entry name" value="Ribosomal_Su5_D2-typ_SF"/>
</dbReference>
<organism evidence="7 8">
    <name type="scientific">Deinococcus radiopugnans</name>
    <dbReference type="NCBI Taxonomy" id="57497"/>
    <lineage>
        <taxon>Bacteria</taxon>
        <taxon>Thermotogati</taxon>
        <taxon>Deinococcota</taxon>
        <taxon>Deinococci</taxon>
        <taxon>Deinococcales</taxon>
        <taxon>Deinococcaceae</taxon>
        <taxon>Deinococcus</taxon>
    </lineage>
</organism>
<name>A0A0A7KH95_9DEIO</name>
<dbReference type="GO" id="GO:0006412">
    <property type="term" value="P:translation"/>
    <property type="evidence" value="ECO:0007669"/>
    <property type="project" value="UniProtKB-UniRule"/>
</dbReference>
<evidence type="ECO:0000256" key="6">
    <source>
        <dbReference type="RuleBase" id="RU003815"/>
    </source>
</evidence>
<evidence type="ECO:0000256" key="2">
    <source>
        <dbReference type="ARBA" id="ARBA00022980"/>
    </source>
</evidence>
<evidence type="ECO:0000313" key="8">
    <source>
        <dbReference type="Proteomes" id="UP000030634"/>
    </source>
</evidence>
<keyword evidence="2 5" id="KW-0689">Ribosomal protein</keyword>
<dbReference type="Proteomes" id="UP000030634">
    <property type="component" value="Chromosome"/>
</dbReference>
<dbReference type="NCBIfam" id="NF001099">
    <property type="entry name" value="PRK00132.1"/>
    <property type="match status" value="1"/>
</dbReference>
<gene>
    <name evidence="5" type="primary">rpsI</name>
    <name evidence="7" type="ORF">QR90_10700</name>
</gene>
<dbReference type="EMBL" id="CP010028">
    <property type="protein sequence ID" value="AIZ45455.1"/>
    <property type="molecule type" value="Genomic_DNA"/>
</dbReference>
<dbReference type="SUPFAM" id="SSF54211">
    <property type="entry name" value="Ribosomal protein S5 domain 2-like"/>
    <property type="match status" value="1"/>
</dbReference>
<evidence type="ECO:0000256" key="3">
    <source>
        <dbReference type="ARBA" id="ARBA00023274"/>
    </source>
</evidence>
<dbReference type="PROSITE" id="PS00360">
    <property type="entry name" value="RIBOSOMAL_S9"/>
    <property type="match status" value="1"/>
</dbReference>
<evidence type="ECO:0000313" key="7">
    <source>
        <dbReference type="EMBL" id="AIZ45455.1"/>
    </source>
</evidence>
<dbReference type="HAMAP" id="MF_00532_B">
    <property type="entry name" value="Ribosomal_uS9_B"/>
    <property type="match status" value="1"/>
</dbReference>
<keyword evidence="3 5" id="KW-0687">Ribonucleoprotein</keyword>
<evidence type="ECO:0000256" key="5">
    <source>
        <dbReference type="HAMAP-Rule" id="MF_00532"/>
    </source>
</evidence>
<evidence type="ECO:0000256" key="1">
    <source>
        <dbReference type="ARBA" id="ARBA00005251"/>
    </source>
</evidence>
<dbReference type="FunFam" id="3.30.230.10:FF:000001">
    <property type="entry name" value="30S ribosomal protein S9"/>
    <property type="match status" value="1"/>
</dbReference>
<dbReference type="PANTHER" id="PTHR21569">
    <property type="entry name" value="RIBOSOMAL PROTEIN S9"/>
    <property type="match status" value="1"/>
</dbReference>
<dbReference type="GO" id="GO:0003723">
    <property type="term" value="F:RNA binding"/>
    <property type="evidence" value="ECO:0007669"/>
    <property type="project" value="TreeGrafter"/>
</dbReference>
<sequence>MAIQQPEQFYGTGRRKTAVARVFLRPGEGKIMVNGKEFQSYFRGLLRAVHALQAFRETGTAGRYDALITVTGGGPSGQADAIKMGIARALLKVNPDFRAQMKPFGLLTRDSREVERKKYGLKKARRAPQFSKR</sequence>
<dbReference type="InterPro" id="IPR000754">
    <property type="entry name" value="Ribosomal_uS9"/>
</dbReference>
<dbReference type="InterPro" id="IPR014721">
    <property type="entry name" value="Ribsml_uS5_D2-typ_fold_subgr"/>
</dbReference>
<dbReference type="InterPro" id="IPR023035">
    <property type="entry name" value="Ribosomal_uS9_bac/plastid"/>
</dbReference>
<comment type="similarity">
    <text evidence="1 5 6">Belongs to the universal ribosomal protein uS9 family.</text>
</comment>
<protein>
    <recommendedName>
        <fullName evidence="4 5">Small ribosomal subunit protein uS9</fullName>
    </recommendedName>
</protein>
<dbReference type="STRING" id="1182571.QR90_10700"/>
<dbReference type="AlphaFoldDB" id="A0A0A7KH95"/>
<dbReference type="GO" id="GO:0003735">
    <property type="term" value="F:structural constituent of ribosome"/>
    <property type="evidence" value="ECO:0007669"/>
    <property type="project" value="InterPro"/>
</dbReference>
<dbReference type="RefSeq" id="WP_039684450.1">
    <property type="nucleotide sequence ID" value="NZ_CP010028.1"/>
</dbReference>